<name>A0A9X4B320_9CLOT</name>
<dbReference type="AlphaFoldDB" id="A0A9X4B320"/>
<reference evidence="1" key="1">
    <citation type="submission" date="2022-05" db="EMBL/GenBank/DDBJ databases">
        <title>Draft genome sequence of Clostridium tertium strain CP3 isolated from Peru.</title>
        <authorList>
            <person name="Hurtado R."/>
            <person name="Lima L."/>
            <person name="Sousa T."/>
            <person name="Jaiswal A.K."/>
            <person name="Tiwari S."/>
            <person name="Maturrano L."/>
            <person name="Brenig B."/>
            <person name="Azevedo V."/>
        </authorList>
    </citation>
    <scope>NUCLEOTIDE SEQUENCE</scope>
    <source>
        <strain evidence="1">CP3</strain>
    </source>
</reference>
<gene>
    <name evidence="1" type="ORF">NE398_11830</name>
</gene>
<protein>
    <submittedName>
        <fullName evidence="1">Uncharacterized protein</fullName>
    </submittedName>
</protein>
<dbReference type="Proteomes" id="UP001141183">
    <property type="component" value="Unassembled WGS sequence"/>
</dbReference>
<evidence type="ECO:0000313" key="1">
    <source>
        <dbReference type="EMBL" id="MDC4240848.1"/>
    </source>
</evidence>
<dbReference type="RefSeq" id="WP_272470375.1">
    <property type="nucleotide sequence ID" value="NZ_JAMRYU010000012.1"/>
</dbReference>
<comment type="caution">
    <text evidence="1">The sequence shown here is derived from an EMBL/GenBank/DDBJ whole genome shotgun (WGS) entry which is preliminary data.</text>
</comment>
<dbReference type="EMBL" id="JAMRYU010000012">
    <property type="protein sequence ID" value="MDC4240848.1"/>
    <property type="molecule type" value="Genomic_DNA"/>
</dbReference>
<evidence type="ECO:0000313" key="2">
    <source>
        <dbReference type="Proteomes" id="UP001141183"/>
    </source>
</evidence>
<sequence>MNEDVLRLLEIIKIFNMQEVLEYEFNAFAEELEGNENVTLKELIDLAECEMSYWEND</sequence>
<accession>A0A9X4B320</accession>
<proteinExistence type="predicted"/>
<keyword evidence="2" id="KW-1185">Reference proteome</keyword>
<organism evidence="1 2">
    <name type="scientific">Clostridium tertium</name>
    <dbReference type="NCBI Taxonomy" id="1559"/>
    <lineage>
        <taxon>Bacteria</taxon>
        <taxon>Bacillati</taxon>
        <taxon>Bacillota</taxon>
        <taxon>Clostridia</taxon>
        <taxon>Eubacteriales</taxon>
        <taxon>Clostridiaceae</taxon>
        <taxon>Clostridium</taxon>
    </lineage>
</organism>